<sequence length="210" mass="23318">MPEIQSVVGFSFIALGMVITPGPNMIYLISRSICQGRMAGVISLLGVATGFVFYMFCAAFGITTFLMIVPFAYDTLRIAGACYLIYLSWQAVKPRGKSPFEIKELLPDSNRKLFMMGFITNLLNPKIAVMYISLLPQFISPDHSSVLSQSLFLGFTQIVISITVNYIIVLSAGNIALQLSNRPTWLKFQRYLMGTVLFGLATKMIIDNNN</sequence>
<reference evidence="8 9" key="1">
    <citation type="submission" date="2020-08" db="EMBL/GenBank/DDBJ databases">
        <title>Description of Xenorhabdus lircayensis sp. nov., the symbiotic bacterium associated with the entomopathogenic nematode Steirnernema unicornum.</title>
        <authorList>
            <person name="Castaneda-Alvarez C."/>
            <person name="Prodan S."/>
            <person name="Zamorano A."/>
            <person name="San-Blas E."/>
            <person name="Aballay E."/>
        </authorList>
    </citation>
    <scope>NUCLEOTIDE SEQUENCE [LARGE SCALE GENOMIC DNA]</scope>
    <source>
        <strain evidence="8 9">VLS</strain>
    </source>
</reference>
<feature type="transmembrane region" description="Helical" evidence="7">
    <location>
        <begin position="6"/>
        <end position="29"/>
    </location>
</feature>
<dbReference type="Pfam" id="PF01810">
    <property type="entry name" value="LysE"/>
    <property type="match status" value="1"/>
</dbReference>
<dbReference type="InterPro" id="IPR001123">
    <property type="entry name" value="LeuE-type"/>
</dbReference>
<organism evidence="8 9">
    <name type="scientific">Xenorhabdus lircayensis</name>
    <dbReference type="NCBI Taxonomy" id="2763499"/>
    <lineage>
        <taxon>Bacteria</taxon>
        <taxon>Pseudomonadati</taxon>
        <taxon>Pseudomonadota</taxon>
        <taxon>Gammaproteobacteria</taxon>
        <taxon>Enterobacterales</taxon>
        <taxon>Morganellaceae</taxon>
        <taxon>Xenorhabdus</taxon>
    </lineage>
</organism>
<dbReference type="EMBL" id="JACOII010000012">
    <property type="protein sequence ID" value="MBI6547532.1"/>
    <property type="molecule type" value="Genomic_DNA"/>
</dbReference>
<keyword evidence="4" id="KW-0029">Amino-acid transport</keyword>
<evidence type="ECO:0000256" key="2">
    <source>
        <dbReference type="ARBA" id="ARBA00022475"/>
    </source>
</evidence>
<evidence type="ECO:0000313" key="8">
    <source>
        <dbReference type="EMBL" id="MBI6547532.1"/>
    </source>
</evidence>
<comment type="subcellular location">
    <subcellularLocation>
        <location evidence="1">Cell membrane</location>
        <topology evidence="1">Multi-pass membrane protein</topology>
    </subcellularLocation>
</comment>
<comment type="caution">
    <text evidence="8">The sequence shown here is derived from an EMBL/GenBank/DDBJ whole genome shotgun (WGS) entry which is preliminary data.</text>
</comment>
<evidence type="ECO:0000256" key="7">
    <source>
        <dbReference type="SAM" id="Phobius"/>
    </source>
</evidence>
<keyword evidence="3 7" id="KW-0812">Transmembrane</keyword>
<evidence type="ECO:0000256" key="6">
    <source>
        <dbReference type="ARBA" id="ARBA00023136"/>
    </source>
</evidence>
<dbReference type="RefSeq" id="WP_198688339.1">
    <property type="nucleotide sequence ID" value="NZ_CAWPUD010000008.1"/>
</dbReference>
<dbReference type="PANTHER" id="PTHR30086:SF20">
    <property type="entry name" value="ARGININE EXPORTER PROTEIN ARGO-RELATED"/>
    <property type="match status" value="1"/>
</dbReference>
<dbReference type="PANTHER" id="PTHR30086">
    <property type="entry name" value="ARGININE EXPORTER PROTEIN ARGO"/>
    <property type="match status" value="1"/>
</dbReference>
<protein>
    <submittedName>
        <fullName evidence="8">LysE family translocator</fullName>
    </submittedName>
</protein>
<feature type="transmembrane region" description="Helical" evidence="7">
    <location>
        <begin position="41"/>
        <end position="69"/>
    </location>
</feature>
<keyword evidence="2" id="KW-1003">Cell membrane</keyword>
<keyword evidence="6 7" id="KW-0472">Membrane</keyword>
<evidence type="ECO:0000256" key="4">
    <source>
        <dbReference type="ARBA" id="ARBA00022970"/>
    </source>
</evidence>
<proteinExistence type="predicted"/>
<evidence type="ECO:0000313" key="9">
    <source>
        <dbReference type="Proteomes" id="UP000696184"/>
    </source>
</evidence>
<dbReference type="PIRSF" id="PIRSF006324">
    <property type="entry name" value="LeuE"/>
    <property type="match status" value="1"/>
</dbReference>
<feature type="transmembrane region" description="Helical" evidence="7">
    <location>
        <begin position="154"/>
        <end position="176"/>
    </location>
</feature>
<name>A0ABS0U0X3_9GAMM</name>
<evidence type="ECO:0000256" key="3">
    <source>
        <dbReference type="ARBA" id="ARBA00022692"/>
    </source>
</evidence>
<dbReference type="Proteomes" id="UP000696184">
    <property type="component" value="Unassembled WGS sequence"/>
</dbReference>
<evidence type="ECO:0000256" key="5">
    <source>
        <dbReference type="ARBA" id="ARBA00022989"/>
    </source>
</evidence>
<evidence type="ECO:0000256" key="1">
    <source>
        <dbReference type="ARBA" id="ARBA00004651"/>
    </source>
</evidence>
<keyword evidence="9" id="KW-1185">Reference proteome</keyword>
<accession>A0ABS0U0X3</accession>
<keyword evidence="5 7" id="KW-1133">Transmembrane helix</keyword>
<feature type="transmembrane region" description="Helical" evidence="7">
    <location>
        <begin position="113"/>
        <end position="134"/>
    </location>
</feature>
<gene>
    <name evidence="8" type="ORF">H8A87_01960</name>
</gene>
<keyword evidence="4" id="KW-0813">Transport</keyword>